<sequence length="302" mass="33004">MASLKEIRARIASVRSTLKITSAMKMVASAKLHRVQGTAEALAEYARRLGRIAAALREGDPEIVASSPLAAPHEVGRRAVVVAFSSDGSLCGAFNANAVRELEHTVGALREEGFAEVEVWPVGEKIAQAAHKAGYAVNDDFRRRAGAVSYRDAAELAQRLMDGYTAGATDRVCLVYNHFHSMGHQVPTRETFLPAVFPSSGAAETEDAARPETPYRPEDVRPDYIYEPDLAKLLGELLPYTLRMRMYEVSLDSATAEHAARMVAMQTATDNAQELLGDLTLTFNKRRQQAITDELADITQSE</sequence>
<dbReference type="GO" id="GO:0042777">
    <property type="term" value="P:proton motive force-driven plasma membrane ATP synthesis"/>
    <property type="evidence" value="ECO:0007669"/>
    <property type="project" value="UniProtKB-UniRule"/>
</dbReference>
<dbReference type="NCBIfam" id="TIGR01146">
    <property type="entry name" value="ATPsyn_F1gamma"/>
    <property type="match status" value="1"/>
</dbReference>
<evidence type="ECO:0000256" key="6">
    <source>
        <dbReference type="ARBA" id="ARBA00023065"/>
    </source>
</evidence>
<reference evidence="13" key="1">
    <citation type="submission" date="2019-06" db="EMBL/GenBank/DDBJ databases">
        <title>Alistipes onderdonkii subsp. vulgaris subsp. nov., Alistipes dispar sp. nov. and Alistipes communis sp. nov., isolated from human faeces, and creation of Alistipes onderdonkii subsp. onderdonkii subsp. nov.</title>
        <authorList>
            <person name="Sakamoto M."/>
            <person name="Ikeyama N."/>
            <person name="Ogata Y."/>
            <person name="Suda W."/>
            <person name="Iino T."/>
            <person name="Hattori M."/>
            <person name="Ohkuma M."/>
        </authorList>
    </citation>
    <scope>NUCLEOTIDE SEQUENCE [LARGE SCALE GENOMIC DNA]</scope>
    <source>
        <strain evidence="13">5CPEGH6</strain>
    </source>
</reference>
<gene>
    <name evidence="10 12" type="primary">atpG</name>
    <name evidence="12" type="ORF">A5CPEGH6_23410</name>
</gene>
<accession>A0A4Y1X315</accession>
<dbReference type="OrthoDB" id="9812769at2"/>
<dbReference type="GO" id="GO:0005886">
    <property type="term" value="C:plasma membrane"/>
    <property type="evidence" value="ECO:0007669"/>
    <property type="project" value="UniProtKB-SubCell"/>
</dbReference>
<dbReference type="GeneID" id="98674324"/>
<evidence type="ECO:0000256" key="5">
    <source>
        <dbReference type="ARBA" id="ARBA00022781"/>
    </source>
</evidence>
<dbReference type="KEGG" id="ada:A5CPEGH6_23410"/>
<dbReference type="PRINTS" id="PR00126">
    <property type="entry name" value="ATPASEGAMMA"/>
</dbReference>
<dbReference type="CDD" id="cd12151">
    <property type="entry name" value="F1-ATPase_gamma"/>
    <property type="match status" value="1"/>
</dbReference>
<dbReference type="GO" id="GO:0005524">
    <property type="term" value="F:ATP binding"/>
    <property type="evidence" value="ECO:0007669"/>
    <property type="project" value="UniProtKB-UniRule"/>
</dbReference>
<feature type="region of interest" description="Disordered" evidence="11">
    <location>
        <begin position="200"/>
        <end position="221"/>
    </location>
</feature>
<comment type="function">
    <text evidence="1 10">Produces ATP from ADP in the presence of a proton gradient across the membrane. The gamma chain is believed to be important in regulating ATPase activity and the flow of protons through the CF(0) complex.</text>
</comment>
<dbReference type="InterPro" id="IPR035968">
    <property type="entry name" value="ATP_synth_F1_ATPase_gsu"/>
</dbReference>
<comment type="subunit">
    <text evidence="10">F-type ATPases have 2 components, CF(1) - the catalytic core - and CF(0) - the membrane proton channel. CF(1) has five subunits: alpha(3), beta(3), gamma(1), delta(1), epsilon(1). CF(0) has three main subunits: a, b and c.</text>
</comment>
<evidence type="ECO:0000256" key="3">
    <source>
        <dbReference type="ARBA" id="ARBA00007681"/>
    </source>
</evidence>
<evidence type="ECO:0000256" key="11">
    <source>
        <dbReference type="SAM" id="MobiDB-lite"/>
    </source>
</evidence>
<dbReference type="RefSeq" id="WP_141429839.1">
    <property type="nucleotide sequence ID" value="NZ_AP019736.1"/>
</dbReference>
<evidence type="ECO:0000256" key="9">
    <source>
        <dbReference type="ARBA" id="ARBA00023310"/>
    </source>
</evidence>
<dbReference type="PANTHER" id="PTHR11693">
    <property type="entry name" value="ATP SYNTHASE GAMMA CHAIN"/>
    <property type="match status" value="1"/>
</dbReference>
<evidence type="ECO:0000256" key="2">
    <source>
        <dbReference type="ARBA" id="ARBA00004170"/>
    </source>
</evidence>
<dbReference type="Gene3D" id="1.10.287.80">
    <property type="entry name" value="ATP synthase, gamma subunit, helix hairpin domain"/>
    <property type="match status" value="1"/>
</dbReference>
<dbReference type="GO" id="GO:0046933">
    <property type="term" value="F:proton-transporting ATP synthase activity, rotational mechanism"/>
    <property type="evidence" value="ECO:0007669"/>
    <property type="project" value="UniProtKB-UniRule"/>
</dbReference>
<keyword evidence="5 10" id="KW-0375">Hydrogen ion transport</keyword>
<dbReference type="InterPro" id="IPR000131">
    <property type="entry name" value="ATP_synth_F1_gsu"/>
</dbReference>
<comment type="similarity">
    <text evidence="3 10">Belongs to the ATPase gamma chain family.</text>
</comment>
<organism evidence="12 13">
    <name type="scientific">Alistipes dispar</name>
    <dbReference type="NCBI Taxonomy" id="2585119"/>
    <lineage>
        <taxon>Bacteria</taxon>
        <taxon>Pseudomonadati</taxon>
        <taxon>Bacteroidota</taxon>
        <taxon>Bacteroidia</taxon>
        <taxon>Bacteroidales</taxon>
        <taxon>Rikenellaceae</taxon>
        <taxon>Alistipes</taxon>
    </lineage>
</organism>
<dbReference type="HAMAP" id="MF_00815">
    <property type="entry name" value="ATP_synth_gamma_bact"/>
    <property type="match status" value="1"/>
</dbReference>
<dbReference type="EMBL" id="AP019736">
    <property type="protein sequence ID" value="BBL07703.1"/>
    <property type="molecule type" value="Genomic_DNA"/>
</dbReference>
<evidence type="ECO:0000256" key="4">
    <source>
        <dbReference type="ARBA" id="ARBA00022448"/>
    </source>
</evidence>
<evidence type="ECO:0000256" key="7">
    <source>
        <dbReference type="ARBA" id="ARBA00023136"/>
    </source>
</evidence>
<name>A0A4Y1X315_9BACT</name>
<dbReference type="Pfam" id="PF00231">
    <property type="entry name" value="ATP-synt"/>
    <property type="match status" value="1"/>
</dbReference>
<evidence type="ECO:0000313" key="12">
    <source>
        <dbReference type="EMBL" id="BBL07703.1"/>
    </source>
</evidence>
<dbReference type="SUPFAM" id="SSF52943">
    <property type="entry name" value="ATP synthase (F1-ATPase), gamma subunit"/>
    <property type="match status" value="1"/>
</dbReference>
<evidence type="ECO:0000256" key="8">
    <source>
        <dbReference type="ARBA" id="ARBA00023196"/>
    </source>
</evidence>
<keyword evidence="6 10" id="KW-0406">Ion transport</keyword>
<keyword evidence="8 10" id="KW-0139">CF(1)</keyword>
<dbReference type="Proteomes" id="UP000319374">
    <property type="component" value="Chromosome"/>
</dbReference>
<keyword evidence="9 10" id="KW-0066">ATP synthesis</keyword>
<keyword evidence="4 10" id="KW-0813">Transport</keyword>
<keyword evidence="7 10" id="KW-0472">Membrane</keyword>
<keyword evidence="10" id="KW-1003">Cell membrane</keyword>
<dbReference type="PANTHER" id="PTHR11693:SF22">
    <property type="entry name" value="ATP SYNTHASE SUBUNIT GAMMA, MITOCHONDRIAL"/>
    <property type="match status" value="1"/>
</dbReference>
<dbReference type="GO" id="GO:0045259">
    <property type="term" value="C:proton-transporting ATP synthase complex"/>
    <property type="evidence" value="ECO:0007669"/>
    <property type="project" value="UniProtKB-KW"/>
</dbReference>
<dbReference type="Gene3D" id="3.40.1380.10">
    <property type="match status" value="1"/>
</dbReference>
<comment type="subcellular location">
    <subcellularLocation>
        <location evidence="10">Cell membrane</location>
        <topology evidence="10">Peripheral membrane protein</topology>
    </subcellularLocation>
    <subcellularLocation>
        <location evidence="2">Membrane</location>
        <topology evidence="2">Peripheral membrane protein</topology>
    </subcellularLocation>
</comment>
<evidence type="ECO:0000313" key="13">
    <source>
        <dbReference type="Proteomes" id="UP000319374"/>
    </source>
</evidence>
<evidence type="ECO:0000256" key="10">
    <source>
        <dbReference type="HAMAP-Rule" id="MF_00815"/>
    </source>
</evidence>
<protein>
    <recommendedName>
        <fullName evidence="10">ATP synthase gamma chain</fullName>
    </recommendedName>
    <alternativeName>
        <fullName evidence="10">ATP synthase F1 sector gamma subunit</fullName>
    </alternativeName>
    <alternativeName>
        <fullName evidence="10">F-ATPase gamma subunit</fullName>
    </alternativeName>
</protein>
<evidence type="ECO:0000256" key="1">
    <source>
        <dbReference type="ARBA" id="ARBA00003456"/>
    </source>
</evidence>
<dbReference type="AlphaFoldDB" id="A0A4Y1X315"/>
<keyword evidence="13" id="KW-1185">Reference proteome</keyword>
<proteinExistence type="inferred from homology"/>
<feature type="compositionally biased region" description="Basic and acidic residues" evidence="11">
    <location>
        <begin position="207"/>
        <end position="221"/>
    </location>
</feature>